<gene>
    <name evidence="1" type="ORF">M2272_003949</name>
</gene>
<reference evidence="1 2" key="1">
    <citation type="submission" date="2023-04" db="EMBL/GenBank/DDBJ databases">
        <title>Forest soil microbial communities from Buena Vista Peninsula, Colon Province, Panama.</title>
        <authorList>
            <person name="Bouskill N."/>
        </authorList>
    </citation>
    <scope>NUCLEOTIDE SEQUENCE [LARGE SCALE GENOMIC DNA]</scope>
    <source>
        <strain evidence="1 2">AC80</strain>
    </source>
</reference>
<protein>
    <recommendedName>
        <fullName evidence="3">Tetracyclin repressor-like C-terminal domain-containing protein</fullName>
    </recommendedName>
</protein>
<sequence length="59" mass="6282">MVYAAARSRHADVASLAIAGWSMSHGLVTLQATDNLVDRPAGDILHGVQLLASLLKNRE</sequence>
<name>A0ABT6L3T5_9MYCO</name>
<organism evidence="1 2">
    <name type="scientific">Mycolicibacterium frederiksbergense</name>
    <dbReference type="NCBI Taxonomy" id="117567"/>
    <lineage>
        <taxon>Bacteria</taxon>
        <taxon>Bacillati</taxon>
        <taxon>Actinomycetota</taxon>
        <taxon>Actinomycetes</taxon>
        <taxon>Mycobacteriales</taxon>
        <taxon>Mycobacteriaceae</taxon>
        <taxon>Mycolicibacterium</taxon>
    </lineage>
</organism>
<dbReference type="RefSeq" id="WP_280833896.1">
    <property type="nucleotide sequence ID" value="NZ_JARXVE010000006.1"/>
</dbReference>
<comment type="caution">
    <text evidence="1">The sequence shown here is derived from an EMBL/GenBank/DDBJ whole genome shotgun (WGS) entry which is preliminary data.</text>
</comment>
<dbReference type="Proteomes" id="UP001160130">
    <property type="component" value="Unassembled WGS sequence"/>
</dbReference>
<keyword evidence="2" id="KW-1185">Reference proteome</keyword>
<evidence type="ECO:0000313" key="2">
    <source>
        <dbReference type="Proteomes" id="UP001160130"/>
    </source>
</evidence>
<proteinExistence type="predicted"/>
<dbReference type="EMBL" id="JARXVE010000006">
    <property type="protein sequence ID" value="MDH6197296.1"/>
    <property type="molecule type" value="Genomic_DNA"/>
</dbReference>
<accession>A0ABT6L3T5</accession>
<evidence type="ECO:0000313" key="1">
    <source>
        <dbReference type="EMBL" id="MDH6197296.1"/>
    </source>
</evidence>
<evidence type="ECO:0008006" key="3">
    <source>
        <dbReference type="Google" id="ProtNLM"/>
    </source>
</evidence>